<comment type="caution">
    <text evidence="1">The sequence shown here is derived from an EMBL/GenBank/DDBJ whole genome shotgun (WGS) entry which is preliminary data.</text>
</comment>
<proteinExistence type="predicted"/>
<name>M6PZU9_9LEPT</name>
<accession>M6PZU9</accession>
<feature type="non-terminal residue" evidence="1">
    <location>
        <position position="222"/>
    </location>
</feature>
<sequence length="222" mass="24033">MSRERELNLAFYGSRDRAPGMRHKEVARRRGSVIPSLNKRLNISKLEKQQARYEARGRLSPSRLKSDSWLLTSNINAGLSYSERDGISGNVGLNYGLGKNPKTGLSLGVSYNRQDGMGASVGLTSRGGVLRDTGANITRTEYSGFGADISSREYGPGKFSGGLSYNQRDGFTASLNVAGTNALNYNSQTGLSSNTDFISQYSMNRGMSEDSSQTDTEAESKA</sequence>
<evidence type="ECO:0000313" key="2">
    <source>
        <dbReference type="Proteomes" id="UP000012118"/>
    </source>
</evidence>
<reference evidence="1 2" key="1">
    <citation type="submission" date="2013-01" db="EMBL/GenBank/DDBJ databases">
        <authorList>
            <person name="Harkins D.M."/>
            <person name="Durkin A.S."/>
            <person name="Brinkac L.M."/>
            <person name="Haft D.H."/>
            <person name="Selengut J.D."/>
            <person name="Sanka R."/>
            <person name="DePew J."/>
            <person name="Purushe J."/>
            <person name="Chanthongthip A."/>
            <person name="Lattana O."/>
            <person name="Phetsouvanh R."/>
            <person name="Newton P.N."/>
            <person name="Vinetz J.M."/>
            <person name="Sutton G.G."/>
            <person name="Nierman W.C."/>
            <person name="Fouts D.E."/>
        </authorList>
    </citation>
    <scope>NUCLEOTIDE SEQUENCE [LARGE SCALE GENOMIC DNA]</scope>
    <source>
        <strain evidence="1 2">UI 13098</strain>
    </source>
</reference>
<protein>
    <submittedName>
        <fullName evidence="1">Uncharacterized protein</fullName>
    </submittedName>
</protein>
<dbReference type="Proteomes" id="UP000012118">
    <property type="component" value="Unassembled WGS sequence"/>
</dbReference>
<organism evidence="1 2">
    <name type="scientific">Leptospira weilii str. UI 13098</name>
    <dbReference type="NCBI Taxonomy" id="1088542"/>
    <lineage>
        <taxon>Bacteria</taxon>
        <taxon>Pseudomonadati</taxon>
        <taxon>Spirochaetota</taxon>
        <taxon>Spirochaetia</taxon>
        <taxon>Leptospirales</taxon>
        <taxon>Leptospiraceae</taxon>
        <taxon>Leptospira</taxon>
    </lineage>
</organism>
<keyword evidence="2" id="KW-1185">Reference proteome</keyword>
<gene>
    <name evidence="1" type="ORF">LEP1GSC108_0054</name>
</gene>
<dbReference type="AlphaFoldDB" id="M6PZU9"/>
<dbReference type="EMBL" id="AHNU02000080">
    <property type="protein sequence ID" value="EMN88569.1"/>
    <property type="molecule type" value="Genomic_DNA"/>
</dbReference>
<evidence type="ECO:0000313" key="1">
    <source>
        <dbReference type="EMBL" id="EMN88569.1"/>
    </source>
</evidence>